<dbReference type="Proteomes" id="UP000625711">
    <property type="component" value="Unassembled WGS sequence"/>
</dbReference>
<keyword evidence="1" id="KW-0472">Membrane</keyword>
<evidence type="ECO:0000313" key="3">
    <source>
        <dbReference type="Proteomes" id="UP000625711"/>
    </source>
</evidence>
<keyword evidence="3" id="KW-1185">Reference proteome</keyword>
<reference evidence="2" key="1">
    <citation type="submission" date="2020-08" db="EMBL/GenBank/DDBJ databases">
        <title>Genome sequencing and assembly of the red palm weevil Rhynchophorus ferrugineus.</title>
        <authorList>
            <person name="Dias G.B."/>
            <person name="Bergman C.M."/>
            <person name="Manee M."/>
        </authorList>
    </citation>
    <scope>NUCLEOTIDE SEQUENCE</scope>
    <source>
        <strain evidence="2">AA-2017</strain>
        <tissue evidence="2">Whole larva</tissue>
    </source>
</reference>
<dbReference type="EMBL" id="JAACXV010016247">
    <property type="protein sequence ID" value="KAF7264705.1"/>
    <property type="molecule type" value="Genomic_DNA"/>
</dbReference>
<accession>A0A834M2T1</accession>
<feature type="transmembrane region" description="Helical" evidence="1">
    <location>
        <begin position="20"/>
        <end position="37"/>
    </location>
</feature>
<dbReference type="OrthoDB" id="9974792at2759"/>
<gene>
    <name evidence="2" type="ORF">GWI33_022593</name>
</gene>
<sequence>MNLYLDEGMEIVGKVTFLEIWELFPVLLPNVFVNFMLRKSLTDTHIQLTLQKVFPIVWFVWKYKLSKNCSLNTCSDCLRLLAEYHRDTLQIVIFVAPDVDE</sequence>
<evidence type="ECO:0000256" key="1">
    <source>
        <dbReference type="SAM" id="Phobius"/>
    </source>
</evidence>
<evidence type="ECO:0000313" key="2">
    <source>
        <dbReference type="EMBL" id="KAF7264705.1"/>
    </source>
</evidence>
<keyword evidence="1" id="KW-0812">Transmembrane</keyword>
<organism evidence="2 3">
    <name type="scientific">Rhynchophorus ferrugineus</name>
    <name type="common">Red palm weevil</name>
    <name type="synonym">Curculio ferrugineus</name>
    <dbReference type="NCBI Taxonomy" id="354439"/>
    <lineage>
        <taxon>Eukaryota</taxon>
        <taxon>Metazoa</taxon>
        <taxon>Ecdysozoa</taxon>
        <taxon>Arthropoda</taxon>
        <taxon>Hexapoda</taxon>
        <taxon>Insecta</taxon>
        <taxon>Pterygota</taxon>
        <taxon>Neoptera</taxon>
        <taxon>Endopterygota</taxon>
        <taxon>Coleoptera</taxon>
        <taxon>Polyphaga</taxon>
        <taxon>Cucujiformia</taxon>
        <taxon>Curculionidae</taxon>
        <taxon>Dryophthorinae</taxon>
        <taxon>Rhynchophorus</taxon>
    </lineage>
</organism>
<comment type="caution">
    <text evidence="2">The sequence shown here is derived from an EMBL/GenBank/DDBJ whole genome shotgun (WGS) entry which is preliminary data.</text>
</comment>
<dbReference type="AlphaFoldDB" id="A0A834M2T1"/>
<name>A0A834M2T1_RHYFE</name>
<keyword evidence="1" id="KW-1133">Transmembrane helix</keyword>
<protein>
    <submittedName>
        <fullName evidence="2">Uncharacterized protein</fullName>
    </submittedName>
</protein>
<proteinExistence type="predicted"/>